<accession>A0A5C1A7P8</accession>
<sequence>MSHTCSRSVITVNGVALFGTVVRAAEVLRLRVWTEAWETLGVGEGDAVAVWAEGGDAAEELVVTGVVAVPGSGRCWVHLAAAKRWAGVKARVRVRLRG</sequence>
<dbReference type="RefSeq" id="WP_149109160.1">
    <property type="nucleotide sequence ID" value="NZ_CP042425.1"/>
</dbReference>
<keyword evidence="2" id="KW-1185">Reference proteome</keyword>
<evidence type="ECO:0000313" key="1">
    <source>
        <dbReference type="EMBL" id="QEL14253.1"/>
    </source>
</evidence>
<dbReference type="Proteomes" id="UP000324974">
    <property type="component" value="Chromosome"/>
</dbReference>
<dbReference type="EMBL" id="CP042425">
    <property type="protein sequence ID" value="QEL14253.1"/>
    <property type="molecule type" value="Genomic_DNA"/>
</dbReference>
<proteinExistence type="predicted"/>
<reference evidence="2" key="1">
    <citation type="submission" date="2019-08" db="EMBL/GenBank/DDBJ databases">
        <title>Limnoglobus roseus gen. nov., sp. nov., a novel freshwater planctomycete with a giant genome from the family Gemmataceae.</title>
        <authorList>
            <person name="Kulichevskaya I.S."/>
            <person name="Naumoff D.G."/>
            <person name="Miroshnikov K."/>
            <person name="Ivanova A."/>
            <person name="Philippov D.A."/>
            <person name="Hakobyan A."/>
            <person name="Rijpstra I.C."/>
            <person name="Sinninghe Damste J.S."/>
            <person name="Liesack W."/>
            <person name="Dedysh S.N."/>
        </authorList>
    </citation>
    <scope>NUCLEOTIDE SEQUENCE [LARGE SCALE GENOMIC DNA]</scope>
    <source>
        <strain evidence="2">PX52</strain>
    </source>
</reference>
<evidence type="ECO:0000313" key="2">
    <source>
        <dbReference type="Proteomes" id="UP000324974"/>
    </source>
</evidence>
<protein>
    <submittedName>
        <fullName evidence="1">Uncharacterized protein</fullName>
    </submittedName>
</protein>
<gene>
    <name evidence="1" type="ORF">PX52LOC_01123</name>
</gene>
<dbReference type="AlphaFoldDB" id="A0A5C1A7P8"/>
<organism evidence="1 2">
    <name type="scientific">Limnoglobus roseus</name>
    <dbReference type="NCBI Taxonomy" id="2598579"/>
    <lineage>
        <taxon>Bacteria</taxon>
        <taxon>Pseudomonadati</taxon>
        <taxon>Planctomycetota</taxon>
        <taxon>Planctomycetia</taxon>
        <taxon>Gemmatales</taxon>
        <taxon>Gemmataceae</taxon>
        <taxon>Limnoglobus</taxon>
    </lineage>
</organism>
<name>A0A5C1A7P8_9BACT</name>
<dbReference type="KEGG" id="lrs:PX52LOC_01123"/>